<evidence type="ECO:0000313" key="1">
    <source>
        <dbReference type="EMBL" id="MPN42206.1"/>
    </source>
</evidence>
<proteinExistence type="predicted"/>
<dbReference type="EMBL" id="VSSQ01099790">
    <property type="protein sequence ID" value="MPN42206.1"/>
    <property type="molecule type" value="Genomic_DNA"/>
</dbReference>
<dbReference type="Gene3D" id="3.50.50.60">
    <property type="entry name" value="FAD/NAD(P)-binding domain"/>
    <property type="match status" value="1"/>
</dbReference>
<dbReference type="InterPro" id="IPR036188">
    <property type="entry name" value="FAD/NAD-bd_sf"/>
</dbReference>
<dbReference type="AlphaFoldDB" id="A0A645HUE8"/>
<gene>
    <name evidence="1" type="primary">mnmC_24</name>
    <name evidence="1" type="ORF">SDC9_189762</name>
</gene>
<reference evidence="1" key="1">
    <citation type="submission" date="2019-08" db="EMBL/GenBank/DDBJ databases">
        <authorList>
            <person name="Kucharzyk K."/>
            <person name="Murdoch R.W."/>
            <person name="Higgins S."/>
            <person name="Loffler F."/>
        </authorList>
    </citation>
    <scope>NUCLEOTIDE SEQUENCE</scope>
</reference>
<sequence length="56" mass="5952">MIGALGARGLCSGPLAAEILASQMSSEPLPLDKLTLAALNPNRLWIRKLLKGRPVE</sequence>
<protein>
    <submittedName>
        <fullName evidence="1">tRNA 5-methylaminomethyl-2-thiouridine biosynthesis bifunctional protein MnmC</fullName>
    </submittedName>
</protein>
<comment type="caution">
    <text evidence="1">The sequence shown here is derived from an EMBL/GenBank/DDBJ whole genome shotgun (WGS) entry which is preliminary data.</text>
</comment>
<organism evidence="1">
    <name type="scientific">bioreactor metagenome</name>
    <dbReference type="NCBI Taxonomy" id="1076179"/>
    <lineage>
        <taxon>unclassified sequences</taxon>
        <taxon>metagenomes</taxon>
        <taxon>ecological metagenomes</taxon>
    </lineage>
</organism>
<accession>A0A645HUE8</accession>
<name>A0A645HUE8_9ZZZZ</name>